<dbReference type="EMBL" id="BNAG01000004">
    <property type="protein sequence ID" value="GHE73456.1"/>
    <property type="molecule type" value="Genomic_DNA"/>
</dbReference>
<dbReference type="Proteomes" id="UP000658258">
    <property type="component" value="Unassembled WGS sequence"/>
</dbReference>
<dbReference type="Gene3D" id="3.20.20.70">
    <property type="entry name" value="Aldolase class I"/>
    <property type="match status" value="1"/>
</dbReference>
<evidence type="ECO:0008006" key="3">
    <source>
        <dbReference type="Google" id="ProtNLM"/>
    </source>
</evidence>
<reference evidence="2" key="1">
    <citation type="journal article" date="2019" name="Int. J. Syst. Evol. Microbiol.">
        <title>The Global Catalogue of Microorganisms (GCM) 10K type strain sequencing project: providing services to taxonomists for standard genome sequencing and annotation.</title>
        <authorList>
            <consortium name="The Broad Institute Genomics Platform"/>
            <consortium name="The Broad Institute Genome Sequencing Center for Infectious Disease"/>
            <person name="Wu L."/>
            <person name="Ma J."/>
        </authorList>
    </citation>
    <scope>NUCLEOTIDE SEQUENCE [LARGE SCALE GENOMIC DNA]</scope>
    <source>
        <strain evidence="2">CGMCC 1.15111</strain>
    </source>
</reference>
<name>A0ABQ3IBD7_9BACT</name>
<dbReference type="SUPFAM" id="SSF51366">
    <property type="entry name" value="Ribulose-phoshate binding barrel"/>
    <property type="match status" value="1"/>
</dbReference>
<keyword evidence="2" id="KW-1185">Reference proteome</keyword>
<dbReference type="RefSeq" id="WP_189631351.1">
    <property type="nucleotide sequence ID" value="NZ_BNAG01000004.1"/>
</dbReference>
<evidence type="ECO:0000313" key="1">
    <source>
        <dbReference type="EMBL" id="GHE73456.1"/>
    </source>
</evidence>
<comment type="caution">
    <text evidence="1">The sequence shown here is derived from an EMBL/GenBank/DDBJ whole genome shotgun (WGS) entry which is preliminary data.</text>
</comment>
<gene>
    <name evidence="1" type="ORF">GCM10011340_32630</name>
</gene>
<sequence>MALKTFVIVSGINNLSDARYCAGMLVNQLGFNIEKQHNNYTDPQSFKELSEWVSGVEFVGEFELESSAGSLKEQIAEYDLQAIMVSSVSLINEALSTGKSVIYRTDRLADAREAWEKWGKQLDYIILEDESAGTNDLAQLATTSPIVLGSGVSVDTVEAILDNIQPKGIALKGGNEIRPGYKEFDEMADILEALEDDEWA</sequence>
<protein>
    <recommendedName>
        <fullName evidence="3">Phosphoribosylanthranilate isomerase</fullName>
    </recommendedName>
</protein>
<evidence type="ECO:0000313" key="2">
    <source>
        <dbReference type="Proteomes" id="UP000658258"/>
    </source>
</evidence>
<accession>A0ABQ3IBD7</accession>
<dbReference type="InterPro" id="IPR013785">
    <property type="entry name" value="Aldolase_TIM"/>
</dbReference>
<dbReference type="InterPro" id="IPR011060">
    <property type="entry name" value="RibuloseP-bd_barrel"/>
</dbReference>
<organism evidence="1 2">
    <name type="scientific">Roseivirga thermotolerans</name>
    <dbReference type="NCBI Taxonomy" id="1758176"/>
    <lineage>
        <taxon>Bacteria</taxon>
        <taxon>Pseudomonadati</taxon>
        <taxon>Bacteroidota</taxon>
        <taxon>Cytophagia</taxon>
        <taxon>Cytophagales</taxon>
        <taxon>Roseivirgaceae</taxon>
        <taxon>Roseivirga</taxon>
    </lineage>
</organism>
<proteinExistence type="predicted"/>